<organism evidence="15">
    <name type="scientific">Alexandrium monilatum</name>
    <dbReference type="NCBI Taxonomy" id="311494"/>
    <lineage>
        <taxon>Eukaryota</taxon>
        <taxon>Sar</taxon>
        <taxon>Alveolata</taxon>
        <taxon>Dinophyceae</taxon>
        <taxon>Gonyaulacales</taxon>
        <taxon>Pyrocystaceae</taxon>
        <taxon>Alexandrium</taxon>
    </lineage>
</organism>
<evidence type="ECO:0000256" key="6">
    <source>
        <dbReference type="ARBA" id="ARBA00022598"/>
    </source>
</evidence>
<evidence type="ECO:0000256" key="5">
    <source>
        <dbReference type="ARBA" id="ARBA00022490"/>
    </source>
</evidence>
<evidence type="ECO:0000256" key="3">
    <source>
        <dbReference type="ARBA" id="ARBA00006703"/>
    </source>
</evidence>
<keyword evidence="5" id="KW-0963">Cytoplasm</keyword>
<evidence type="ECO:0000256" key="2">
    <source>
        <dbReference type="ARBA" id="ARBA00004496"/>
    </source>
</evidence>
<accession>A0A7S4SMI2</accession>
<feature type="domain" description="Aminoacyl-transfer RNA synthetases class-II family profile" evidence="14">
    <location>
        <begin position="345"/>
        <end position="489"/>
    </location>
</feature>
<evidence type="ECO:0000256" key="11">
    <source>
        <dbReference type="ARBA" id="ARBA00022917"/>
    </source>
</evidence>
<keyword evidence="6" id="KW-0436">Ligase</keyword>
<sequence length="498" mass="55534">MAGEMKEALLSVLQKEGEVPDSCALAAARGWDHLSLVGVLKSLEADERITTTPMKREGWKLTAEGQQYCEAGSPEVQVFNFVKREGPVTKDAVEAALGDAGKVGVGVAMKNRWISLDKQTKAFAASCDSVVDETQASLRALESLGKEAVEPLKKRKLVAPTSTTAFRVCKTEKFALGGSKALAEFTAEMILKGTWKESAFKTLNFSNASGARCTGGCLHPLMKVRTEIRNILLLMGFEEMPTNQWIESSFWNFDTLFQPQQHPARDAHDTFFVESPGRAQDLPPAYLEAVKTMHESGGRGSTGWRYDWSEDEARKNILRTHTTSVTSRVLNRLAQDYKSTGVFKPRKCFSIDRVFRNETLDHTHLAEFHQVEGFVADRGIGLGHLIGVLREFFLRLGITGLRFKPAYNPYTEPSMEIFGYHPLLKKTVELGNSGVFRPEMLLPMGLPEDVTIIAWGIGLERTAARMYGIRGIRELFSHEQDLADTKKRPISWLKRASE</sequence>
<dbReference type="GO" id="GO:0004826">
    <property type="term" value="F:phenylalanine-tRNA ligase activity"/>
    <property type="evidence" value="ECO:0007669"/>
    <property type="project" value="UniProtKB-EC"/>
</dbReference>
<dbReference type="SUPFAM" id="SSF55681">
    <property type="entry name" value="Class II aaRS and biotin synthetases"/>
    <property type="match status" value="1"/>
</dbReference>
<keyword evidence="12" id="KW-0030">Aminoacyl-tRNA synthetase</keyword>
<evidence type="ECO:0000256" key="8">
    <source>
        <dbReference type="ARBA" id="ARBA00022741"/>
    </source>
</evidence>
<dbReference type="PROSITE" id="PS50862">
    <property type="entry name" value="AA_TRNA_LIGASE_II"/>
    <property type="match status" value="1"/>
</dbReference>
<dbReference type="Gene3D" id="3.30.1370.240">
    <property type="match status" value="1"/>
</dbReference>
<comment type="similarity">
    <text evidence="3">Belongs to the class-II aminoacyl-tRNA synthetase family. Phe-tRNA synthetase alpha subunit type 2 subfamily.</text>
</comment>
<dbReference type="InterPro" id="IPR004529">
    <property type="entry name" value="Phe-tRNA-synth_IIc_asu"/>
</dbReference>
<dbReference type="AlphaFoldDB" id="A0A7S4SMI2"/>
<dbReference type="Gene3D" id="1.10.10.2330">
    <property type="match status" value="1"/>
</dbReference>
<dbReference type="PANTHER" id="PTHR11538:SF40">
    <property type="entry name" value="PHENYLALANINE--TRNA LIGASE ALPHA SUBUNIT"/>
    <property type="match status" value="1"/>
</dbReference>
<name>A0A7S4SMI2_9DINO</name>
<dbReference type="GO" id="GO:0006432">
    <property type="term" value="P:phenylalanyl-tRNA aminoacylation"/>
    <property type="evidence" value="ECO:0007669"/>
    <property type="project" value="InterPro"/>
</dbReference>
<dbReference type="NCBIfam" id="TIGR00468">
    <property type="entry name" value="pheS"/>
    <property type="match status" value="1"/>
</dbReference>
<dbReference type="FunFam" id="3.30.930.10:FF:000178">
    <property type="entry name" value="Phenylalanyl-tRNA synthetase subunit alpha"/>
    <property type="match status" value="1"/>
</dbReference>
<dbReference type="InterPro" id="IPR002319">
    <property type="entry name" value="Phenylalanyl-tRNA_Synthase"/>
</dbReference>
<dbReference type="InterPro" id="IPR045864">
    <property type="entry name" value="aa-tRNA-synth_II/BPL/LPL"/>
</dbReference>
<dbReference type="InterPro" id="IPR040725">
    <property type="entry name" value="PheRS_DBD3"/>
</dbReference>
<dbReference type="Gene3D" id="1.10.10.2320">
    <property type="match status" value="1"/>
</dbReference>
<evidence type="ECO:0000256" key="7">
    <source>
        <dbReference type="ARBA" id="ARBA00022723"/>
    </source>
</evidence>
<comment type="cofactor">
    <cofactor evidence="1">
        <name>Mg(2+)</name>
        <dbReference type="ChEBI" id="CHEBI:18420"/>
    </cofactor>
</comment>
<dbReference type="InterPro" id="IPR006195">
    <property type="entry name" value="aa-tRNA-synth_II"/>
</dbReference>
<dbReference type="Pfam" id="PF18553">
    <property type="entry name" value="PheRS_DBD3"/>
    <property type="match status" value="1"/>
</dbReference>
<dbReference type="GO" id="GO:0005829">
    <property type="term" value="C:cytosol"/>
    <property type="evidence" value="ECO:0007669"/>
    <property type="project" value="TreeGrafter"/>
</dbReference>
<evidence type="ECO:0000256" key="10">
    <source>
        <dbReference type="ARBA" id="ARBA00022842"/>
    </source>
</evidence>
<dbReference type="CDD" id="cd00496">
    <property type="entry name" value="PheRS_alpha_core"/>
    <property type="match status" value="1"/>
</dbReference>
<dbReference type="PANTHER" id="PTHR11538">
    <property type="entry name" value="PHENYLALANYL-TRNA SYNTHETASE"/>
    <property type="match status" value="1"/>
</dbReference>
<gene>
    <name evidence="15" type="ORF">AMON00008_LOCUS52362</name>
</gene>
<reference evidence="15" key="1">
    <citation type="submission" date="2021-01" db="EMBL/GenBank/DDBJ databases">
        <authorList>
            <person name="Corre E."/>
            <person name="Pelletier E."/>
            <person name="Niang G."/>
            <person name="Scheremetjew M."/>
            <person name="Finn R."/>
            <person name="Kale V."/>
            <person name="Holt S."/>
            <person name="Cochrane G."/>
            <person name="Meng A."/>
            <person name="Brown T."/>
            <person name="Cohen L."/>
        </authorList>
    </citation>
    <scope>NUCLEOTIDE SEQUENCE</scope>
    <source>
        <strain evidence="15">CCMP3105</strain>
    </source>
</reference>
<evidence type="ECO:0000256" key="9">
    <source>
        <dbReference type="ARBA" id="ARBA00022840"/>
    </source>
</evidence>
<dbReference type="EC" id="6.1.1.20" evidence="4"/>
<dbReference type="InterPro" id="IPR040724">
    <property type="entry name" value="PheRS_DBD1"/>
</dbReference>
<comment type="subcellular location">
    <subcellularLocation>
        <location evidence="2">Cytoplasm</location>
    </subcellularLocation>
</comment>
<dbReference type="GO" id="GO:0046872">
    <property type="term" value="F:metal ion binding"/>
    <property type="evidence" value="ECO:0007669"/>
    <property type="project" value="UniProtKB-KW"/>
</dbReference>
<dbReference type="NCBIfam" id="NF003210">
    <property type="entry name" value="PRK04172.1"/>
    <property type="match status" value="1"/>
</dbReference>
<dbReference type="Pfam" id="PF18552">
    <property type="entry name" value="PheRS_DBD1"/>
    <property type="match status" value="1"/>
</dbReference>
<evidence type="ECO:0000256" key="1">
    <source>
        <dbReference type="ARBA" id="ARBA00001946"/>
    </source>
</evidence>
<keyword evidence="10" id="KW-0460">Magnesium</keyword>
<dbReference type="EMBL" id="HBNR01073783">
    <property type="protein sequence ID" value="CAE4650001.1"/>
    <property type="molecule type" value="Transcribed_RNA"/>
</dbReference>
<keyword evidence="9" id="KW-0067">ATP-binding</keyword>
<dbReference type="GO" id="GO:0005524">
    <property type="term" value="F:ATP binding"/>
    <property type="evidence" value="ECO:0007669"/>
    <property type="project" value="UniProtKB-KW"/>
</dbReference>
<keyword evidence="7" id="KW-0479">Metal-binding</keyword>
<evidence type="ECO:0000259" key="14">
    <source>
        <dbReference type="PROSITE" id="PS50862"/>
    </source>
</evidence>
<evidence type="ECO:0000313" key="15">
    <source>
        <dbReference type="EMBL" id="CAE4650001.1"/>
    </source>
</evidence>
<dbReference type="GO" id="GO:0000049">
    <property type="term" value="F:tRNA binding"/>
    <property type="evidence" value="ECO:0007669"/>
    <property type="project" value="InterPro"/>
</dbReference>
<evidence type="ECO:0000256" key="4">
    <source>
        <dbReference type="ARBA" id="ARBA00012814"/>
    </source>
</evidence>
<protein>
    <recommendedName>
        <fullName evidence="4">phenylalanine--tRNA ligase</fullName>
        <ecNumber evidence="4">6.1.1.20</ecNumber>
    </recommendedName>
    <alternativeName>
        <fullName evidence="13">Phenylalanyl-tRNA synthetase alpha subunit</fullName>
    </alternativeName>
</protein>
<evidence type="ECO:0000256" key="12">
    <source>
        <dbReference type="ARBA" id="ARBA00023146"/>
    </source>
</evidence>
<proteinExistence type="inferred from homology"/>
<dbReference type="Gene3D" id="3.30.930.10">
    <property type="entry name" value="Bira Bifunctional Protein, Domain 2"/>
    <property type="match status" value="1"/>
</dbReference>
<evidence type="ECO:0000256" key="13">
    <source>
        <dbReference type="ARBA" id="ARBA00030612"/>
    </source>
</evidence>
<keyword evidence="8" id="KW-0547">Nucleotide-binding</keyword>
<dbReference type="Pfam" id="PF01409">
    <property type="entry name" value="tRNA-synt_2d"/>
    <property type="match status" value="1"/>
</dbReference>
<dbReference type="GO" id="GO:0009328">
    <property type="term" value="C:phenylalanine-tRNA ligase complex"/>
    <property type="evidence" value="ECO:0007669"/>
    <property type="project" value="TreeGrafter"/>
</dbReference>
<keyword evidence="11" id="KW-0648">Protein biosynthesis</keyword>